<feature type="transmembrane region" description="Helical" evidence="1">
    <location>
        <begin position="207"/>
        <end position="228"/>
    </location>
</feature>
<feature type="transmembrane region" description="Helical" evidence="1">
    <location>
        <begin position="36"/>
        <end position="61"/>
    </location>
</feature>
<feature type="transmembrane region" description="Helical" evidence="1">
    <location>
        <begin position="377"/>
        <end position="398"/>
    </location>
</feature>
<reference evidence="2" key="1">
    <citation type="submission" date="2018-11" db="EMBL/GenBank/DDBJ databases">
        <authorList>
            <person name="Alioto T."/>
            <person name="Alioto T."/>
        </authorList>
    </citation>
    <scope>NUCLEOTIDE SEQUENCE</scope>
</reference>
<evidence type="ECO:0000256" key="1">
    <source>
        <dbReference type="SAM" id="Phobius"/>
    </source>
</evidence>
<accession>A0A8B6EDE1</accession>
<sequence>MSQNRKYWDIFRKDVSKVKLEKKSSISDNIFKGLKIIMYIILSLIVFGGAIVSRASLQILTDKLYLESRTNYTVNLEKDAISYYLLCIISIPDGFKLILSLLQFLFGKRDSPSLIQFIVIIIKECVHCFCLGTLVFKVLPLLNAVEVCAYLSGTPIVPSILKSLPKSKGRLSKGVKRKCKKLLNIISIILQAGAVFVVPIYKVTFNQISYTETFLMVLCSICVSVRWFETHFEHLAKLYEKLDDENGEQCKEVTSLDDENGEQCKEVTSLVTSFLRLVMALTLFFTFYSPGVASPWETFSPRSLSNSSKTVAPCSELLNSTTVQLYNMTIRPCDIPSSGYHGDDWLLNSFLIHFFTSMGLFYGAVISTRLGMDKICFCITLAIGTPVYLIALVVSKLTYETNWISRTLMSKEVNVTEIWIMIIMFCIAWASQLWTCKYIWYSSHDRMALVSRLFVLPHYCSPIADLSLLHSRRHKRIHDDRQRDASDVTKVYICATMWHENRREMKQFIKTLFR</sequence>
<feature type="transmembrane region" description="Helical" evidence="1">
    <location>
        <begin position="418"/>
        <end position="440"/>
    </location>
</feature>
<feature type="transmembrane region" description="Helical" evidence="1">
    <location>
        <begin position="81"/>
        <end position="102"/>
    </location>
</feature>
<gene>
    <name evidence="2" type="ORF">MGAL_10B029582</name>
</gene>
<keyword evidence="1" id="KW-0472">Membrane</keyword>
<feature type="transmembrane region" description="Helical" evidence="1">
    <location>
        <begin position="141"/>
        <end position="161"/>
    </location>
</feature>
<keyword evidence="1" id="KW-1133">Transmembrane helix</keyword>
<organism evidence="2 3">
    <name type="scientific">Mytilus galloprovincialis</name>
    <name type="common">Mediterranean mussel</name>
    <dbReference type="NCBI Taxonomy" id="29158"/>
    <lineage>
        <taxon>Eukaryota</taxon>
        <taxon>Metazoa</taxon>
        <taxon>Spiralia</taxon>
        <taxon>Lophotrochozoa</taxon>
        <taxon>Mollusca</taxon>
        <taxon>Bivalvia</taxon>
        <taxon>Autobranchia</taxon>
        <taxon>Pteriomorphia</taxon>
        <taxon>Mytilida</taxon>
        <taxon>Mytiloidea</taxon>
        <taxon>Mytilidae</taxon>
        <taxon>Mytilinae</taxon>
        <taxon>Mytilus</taxon>
    </lineage>
</organism>
<feature type="transmembrane region" description="Helical" evidence="1">
    <location>
        <begin position="274"/>
        <end position="293"/>
    </location>
</feature>
<protein>
    <submittedName>
        <fullName evidence="2">Uncharacterized protein</fullName>
    </submittedName>
</protein>
<proteinExistence type="predicted"/>
<feature type="transmembrane region" description="Helical" evidence="1">
    <location>
        <begin position="182"/>
        <end position="201"/>
    </location>
</feature>
<dbReference type="Proteomes" id="UP000596742">
    <property type="component" value="Unassembled WGS sequence"/>
</dbReference>
<dbReference type="AlphaFoldDB" id="A0A8B6EDE1"/>
<evidence type="ECO:0000313" key="2">
    <source>
        <dbReference type="EMBL" id="VDI32398.1"/>
    </source>
</evidence>
<feature type="transmembrane region" description="Helical" evidence="1">
    <location>
        <begin position="114"/>
        <end position="135"/>
    </location>
</feature>
<dbReference type="OrthoDB" id="10442511at2759"/>
<name>A0A8B6EDE1_MYTGA</name>
<comment type="caution">
    <text evidence="2">The sequence shown here is derived from an EMBL/GenBank/DDBJ whole genome shotgun (WGS) entry which is preliminary data.</text>
</comment>
<feature type="transmembrane region" description="Helical" evidence="1">
    <location>
        <begin position="345"/>
        <end position="365"/>
    </location>
</feature>
<keyword evidence="3" id="KW-1185">Reference proteome</keyword>
<keyword evidence="1" id="KW-0812">Transmembrane</keyword>
<dbReference type="EMBL" id="UYJE01004903">
    <property type="protein sequence ID" value="VDI32398.1"/>
    <property type="molecule type" value="Genomic_DNA"/>
</dbReference>
<evidence type="ECO:0000313" key="3">
    <source>
        <dbReference type="Proteomes" id="UP000596742"/>
    </source>
</evidence>